<dbReference type="EMBL" id="JAWCUI010000043">
    <property type="protein sequence ID" value="KAL1892647.1"/>
    <property type="molecule type" value="Genomic_DNA"/>
</dbReference>
<organism evidence="1 2">
    <name type="scientific">Sporothrix stenoceras</name>
    <dbReference type="NCBI Taxonomy" id="5173"/>
    <lineage>
        <taxon>Eukaryota</taxon>
        <taxon>Fungi</taxon>
        <taxon>Dikarya</taxon>
        <taxon>Ascomycota</taxon>
        <taxon>Pezizomycotina</taxon>
        <taxon>Sordariomycetes</taxon>
        <taxon>Sordariomycetidae</taxon>
        <taxon>Ophiostomatales</taxon>
        <taxon>Ophiostomataceae</taxon>
        <taxon>Sporothrix</taxon>
    </lineage>
</organism>
<comment type="caution">
    <text evidence="1">The sequence shown here is derived from an EMBL/GenBank/DDBJ whole genome shotgun (WGS) entry which is preliminary data.</text>
</comment>
<gene>
    <name evidence="1" type="primary">MRP10</name>
    <name evidence="1" type="ORF">Sste5346_006932</name>
</gene>
<keyword evidence="2" id="KW-1185">Reference proteome</keyword>
<proteinExistence type="predicted"/>
<dbReference type="GO" id="GO:0005840">
    <property type="term" value="C:ribosome"/>
    <property type="evidence" value="ECO:0007669"/>
    <property type="project" value="UniProtKB-KW"/>
</dbReference>
<keyword evidence="1" id="KW-0687">Ribonucleoprotein</keyword>
<dbReference type="InterPro" id="IPR017264">
    <property type="entry name" value="Ribosomal_mS37_fun"/>
</dbReference>
<accession>A0ABR3YXK2</accession>
<dbReference type="Proteomes" id="UP001583186">
    <property type="component" value="Unassembled WGS sequence"/>
</dbReference>
<dbReference type="PANTHER" id="PTHR28066">
    <property type="entry name" value="37S RIBOSOMAL PROTEIN MRP10, MITOCHONDRIAL"/>
    <property type="match status" value="1"/>
</dbReference>
<sequence length="94" mass="10178">MVHKPQKLAPTKVLRVASDNQKNLSPCMTAMSTVLACWASAGFNTAGCAAVEASLRLCMDSNVRPPTSKNIINTHLGRFQKRVEGRVRHTGTKA</sequence>
<evidence type="ECO:0000313" key="2">
    <source>
        <dbReference type="Proteomes" id="UP001583186"/>
    </source>
</evidence>
<dbReference type="PANTHER" id="PTHR28066:SF1">
    <property type="entry name" value="SMALL RIBOSOMAL SUBUNIT PROTEIN MS37"/>
    <property type="match status" value="1"/>
</dbReference>
<name>A0ABR3YXK2_9PEZI</name>
<reference evidence="1 2" key="1">
    <citation type="journal article" date="2024" name="IMA Fungus">
        <title>IMA Genome - F19 : A genome assembly and annotation guide to empower mycologists, including annotated draft genome sequences of Ceratocystis pirilliformis, Diaporthe australafricana, Fusarium ophioides, Paecilomyces lecythidis, and Sporothrix stenoceras.</title>
        <authorList>
            <person name="Aylward J."/>
            <person name="Wilson A.M."/>
            <person name="Visagie C.M."/>
            <person name="Spraker J."/>
            <person name="Barnes I."/>
            <person name="Buitendag C."/>
            <person name="Ceriani C."/>
            <person name="Del Mar Angel L."/>
            <person name="du Plessis D."/>
            <person name="Fuchs T."/>
            <person name="Gasser K."/>
            <person name="Kramer D."/>
            <person name="Li W."/>
            <person name="Munsamy K."/>
            <person name="Piso A."/>
            <person name="Price J.L."/>
            <person name="Sonnekus B."/>
            <person name="Thomas C."/>
            <person name="van der Nest A."/>
            <person name="van Dijk A."/>
            <person name="van Heerden A."/>
            <person name="van Vuuren N."/>
            <person name="Yilmaz N."/>
            <person name="Duong T.A."/>
            <person name="van der Merwe N.A."/>
            <person name="Wingfield M.J."/>
            <person name="Wingfield B.D."/>
        </authorList>
    </citation>
    <scope>NUCLEOTIDE SEQUENCE [LARGE SCALE GENOMIC DNA]</scope>
    <source>
        <strain evidence="1 2">CMW 5346</strain>
    </source>
</reference>
<protein>
    <submittedName>
        <fullName evidence="1">40S ribosomal protein mrp10</fullName>
    </submittedName>
</protein>
<keyword evidence="1" id="KW-0689">Ribosomal protein</keyword>
<evidence type="ECO:0000313" key="1">
    <source>
        <dbReference type="EMBL" id="KAL1892647.1"/>
    </source>
</evidence>